<accession>A0A6J5KPA8</accession>
<gene>
    <name evidence="2" type="ORF">UFOVP34_40</name>
    <name evidence="1" type="ORF">UFOVP51_66</name>
</gene>
<organism evidence="1">
    <name type="scientific">uncultured Caudovirales phage</name>
    <dbReference type="NCBI Taxonomy" id="2100421"/>
    <lineage>
        <taxon>Viruses</taxon>
        <taxon>Duplodnaviria</taxon>
        <taxon>Heunggongvirae</taxon>
        <taxon>Uroviricota</taxon>
        <taxon>Caudoviricetes</taxon>
        <taxon>Peduoviridae</taxon>
        <taxon>Maltschvirus</taxon>
        <taxon>Maltschvirus maltsch</taxon>
    </lineage>
</organism>
<evidence type="ECO:0000313" key="2">
    <source>
        <dbReference type="EMBL" id="CAB4240899.1"/>
    </source>
</evidence>
<sequence length="326" mass="33905">MPMSTITVAGVNPGLNILGATQQFNYTQSLSAFQITNSFIPSISISSQFNQEFRNNLLSGFRLSHITTNTDTYGSLTLQSFVNAQTTGSDIIKFDNGGINILTTLNLNNLSGTSGQVLTSQGAGNAPIWTTNGSGTVTSITAGAGLSGGTITSSGTIDITNTSVTPATYNGSFTVNSRGQLTAANNKPLASLYMDGNNTATTIVTPGTFTKILGTTTAGTLSDFTSPSNNRLTYGGTDTIDTIVRVDLSAAPILSSTIGIIIKKNNTTFIPAANYTYQMAGGKPISLTVSVPIQFATSDYVEVFITSDAIAGDNITVSYMNLSVVI</sequence>
<protein>
    <submittedName>
        <fullName evidence="1">Uncharacterized protein</fullName>
    </submittedName>
</protein>
<proteinExistence type="predicted"/>
<name>A0A6J5KPA8_9CAUD</name>
<evidence type="ECO:0000313" key="1">
    <source>
        <dbReference type="EMBL" id="CAB4124194.1"/>
    </source>
</evidence>
<dbReference type="EMBL" id="LR797816">
    <property type="protein sequence ID" value="CAB4240899.1"/>
    <property type="molecule type" value="Genomic_DNA"/>
</dbReference>
<reference evidence="1" key="1">
    <citation type="submission" date="2020-04" db="EMBL/GenBank/DDBJ databases">
        <authorList>
            <person name="Chiriac C."/>
            <person name="Salcher M."/>
            <person name="Ghai R."/>
            <person name="Kavagutti S V."/>
        </authorList>
    </citation>
    <scope>NUCLEOTIDE SEQUENCE</scope>
</reference>
<dbReference type="EMBL" id="LR796177">
    <property type="protein sequence ID" value="CAB4124194.1"/>
    <property type="molecule type" value="Genomic_DNA"/>
</dbReference>